<dbReference type="InterPro" id="IPR006664">
    <property type="entry name" value="OMP_bac"/>
</dbReference>
<evidence type="ECO:0000259" key="5">
    <source>
        <dbReference type="PROSITE" id="PS51123"/>
    </source>
</evidence>
<organism evidence="6 7">
    <name type="scientific">Rhizobium tubonense</name>
    <dbReference type="NCBI Taxonomy" id="484088"/>
    <lineage>
        <taxon>Bacteria</taxon>
        <taxon>Pseudomonadati</taxon>
        <taxon>Pseudomonadota</taxon>
        <taxon>Alphaproteobacteria</taxon>
        <taxon>Hyphomicrobiales</taxon>
        <taxon>Rhizobiaceae</taxon>
        <taxon>Rhizobium/Agrobacterium group</taxon>
        <taxon>Rhizobium</taxon>
    </lineage>
</organism>
<dbReference type="SUPFAM" id="SSF103088">
    <property type="entry name" value="OmpA-like"/>
    <property type="match status" value="1"/>
</dbReference>
<dbReference type="InterPro" id="IPR006665">
    <property type="entry name" value="OmpA-like"/>
</dbReference>
<dbReference type="PRINTS" id="PR01021">
    <property type="entry name" value="OMPADOMAIN"/>
</dbReference>
<keyword evidence="3" id="KW-0998">Cell outer membrane</keyword>
<feature type="domain" description="OmpA-like" evidence="5">
    <location>
        <begin position="78"/>
        <end position="196"/>
    </location>
</feature>
<evidence type="ECO:0000313" key="6">
    <source>
        <dbReference type="EMBL" id="PZM16723.1"/>
    </source>
</evidence>
<dbReference type="PANTHER" id="PTHR30329">
    <property type="entry name" value="STATOR ELEMENT OF FLAGELLAR MOTOR COMPLEX"/>
    <property type="match status" value="1"/>
</dbReference>
<dbReference type="InterPro" id="IPR036737">
    <property type="entry name" value="OmpA-like_sf"/>
</dbReference>
<evidence type="ECO:0000256" key="1">
    <source>
        <dbReference type="ARBA" id="ARBA00004442"/>
    </source>
</evidence>
<evidence type="ECO:0000256" key="3">
    <source>
        <dbReference type="ARBA" id="ARBA00023237"/>
    </source>
</evidence>
<comment type="caution">
    <text evidence="6">The sequence shown here is derived from an EMBL/GenBank/DDBJ whole genome shotgun (WGS) entry which is preliminary data.</text>
</comment>
<evidence type="ECO:0000256" key="4">
    <source>
        <dbReference type="PROSITE-ProRule" id="PRU00473"/>
    </source>
</evidence>
<protein>
    <recommendedName>
        <fullName evidence="5">OmpA-like domain-containing protein</fullName>
    </recommendedName>
</protein>
<comment type="subcellular location">
    <subcellularLocation>
        <location evidence="1">Cell outer membrane</location>
    </subcellularLocation>
</comment>
<dbReference type="Proteomes" id="UP000248925">
    <property type="component" value="Unassembled WGS sequence"/>
</dbReference>
<dbReference type="GO" id="GO:0009279">
    <property type="term" value="C:cell outer membrane"/>
    <property type="evidence" value="ECO:0007669"/>
    <property type="project" value="UniProtKB-SubCell"/>
</dbReference>
<evidence type="ECO:0000313" key="7">
    <source>
        <dbReference type="Proteomes" id="UP000248925"/>
    </source>
</evidence>
<proteinExistence type="predicted"/>
<dbReference type="AlphaFoldDB" id="A0A2W4F4B1"/>
<accession>A0A2W4F4B1</accession>
<dbReference type="EMBL" id="PCDP01000001">
    <property type="protein sequence ID" value="PZM16723.1"/>
    <property type="molecule type" value="Genomic_DNA"/>
</dbReference>
<dbReference type="OrthoDB" id="9792021at2"/>
<sequence length="197" mass="20985">MVGTGEMKMSVRQISAALIAGIMLLPVSVSAQEVSQQQIITSLDNAGKVAPKIDVLLLKQQAAANPAGSAAGLPDWSKLAQLSQLVVELNFVNNSVAMEPESYRTLGLIADALHHPNLSRYSFLIVGHTSSTGDAKHNLQLSEDRANAIKEALSTTFAIKPERLFAVGAGQEYPIDTANPASAVNRRVQLFNLGLLK</sequence>
<gene>
    <name evidence="6" type="ORF">CPY51_00220</name>
</gene>
<dbReference type="PROSITE" id="PS51123">
    <property type="entry name" value="OMPA_2"/>
    <property type="match status" value="1"/>
</dbReference>
<evidence type="ECO:0000256" key="2">
    <source>
        <dbReference type="ARBA" id="ARBA00023136"/>
    </source>
</evidence>
<keyword evidence="7" id="KW-1185">Reference proteome</keyword>
<dbReference type="CDD" id="cd07185">
    <property type="entry name" value="OmpA_C-like"/>
    <property type="match status" value="1"/>
</dbReference>
<reference evidence="6 7" key="1">
    <citation type="journal article" date="2018" name="Sci. Rep.">
        <title>Rhizobium tumorigenes sp. nov., a novel plant tumorigenic bacterium isolated from cane gall tumors on thornless blackberry.</title>
        <authorList>
            <person name="Kuzmanovi N."/>
            <person name="Smalla K."/>
            <person name="Gronow S."/>
            <person name="PuBawska J."/>
        </authorList>
    </citation>
    <scope>NUCLEOTIDE SEQUENCE [LARGE SCALE GENOMIC DNA]</scope>
    <source>
        <strain evidence="6 7">CCBAU 85046</strain>
    </source>
</reference>
<dbReference type="InterPro" id="IPR050330">
    <property type="entry name" value="Bact_OuterMem_StrucFunc"/>
</dbReference>
<dbReference type="PANTHER" id="PTHR30329:SF21">
    <property type="entry name" value="LIPOPROTEIN YIAD-RELATED"/>
    <property type="match status" value="1"/>
</dbReference>
<dbReference type="Gene3D" id="3.30.1330.60">
    <property type="entry name" value="OmpA-like domain"/>
    <property type="match status" value="1"/>
</dbReference>
<dbReference type="Pfam" id="PF00691">
    <property type="entry name" value="OmpA"/>
    <property type="match status" value="1"/>
</dbReference>
<keyword evidence="2 4" id="KW-0472">Membrane</keyword>
<name>A0A2W4F4B1_9HYPH</name>